<dbReference type="PANTHER" id="PTHR10943:SF1">
    <property type="entry name" value="26S PROTEASOME NON-ATPASE REGULATORY SUBUNIT 2"/>
    <property type="match status" value="1"/>
</dbReference>
<dbReference type="Pfam" id="PF18051">
    <property type="entry name" value="RPN1_C"/>
    <property type="match status" value="1"/>
</dbReference>
<protein>
    <recommendedName>
        <fullName evidence="2">26S proteasome non-ATPase regulatory subunit RPN1 C-terminal domain-containing protein</fullName>
    </recommendedName>
</protein>
<dbReference type="Proteomes" id="UP000594263">
    <property type="component" value="Unplaced"/>
</dbReference>
<feature type="domain" description="26S proteasome non-ATPase regulatory subunit RPN1 C-terminal" evidence="2">
    <location>
        <begin position="122"/>
        <end position="175"/>
    </location>
</feature>
<evidence type="ECO:0000259" key="2">
    <source>
        <dbReference type="Pfam" id="PF18051"/>
    </source>
</evidence>
<dbReference type="Gene3D" id="1.25.10.10">
    <property type="entry name" value="Leucine-rich Repeat Variant"/>
    <property type="match status" value="1"/>
</dbReference>
<keyword evidence="4" id="KW-1185">Reference proteome</keyword>
<evidence type="ECO:0000313" key="4">
    <source>
        <dbReference type="Proteomes" id="UP000594263"/>
    </source>
</evidence>
<proteinExistence type="predicted"/>
<organism evidence="3 4">
    <name type="scientific">Kalanchoe fedtschenkoi</name>
    <name type="common">Lavender scallops</name>
    <name type="synonym">South American air plant</name>
    <dbReference type="NCBI Taxonomy" id="63787"/>
    <lineage>
        <taxon>Eukaryota</taxon>
        <taxon>Viridiplantae</taxon>
        <taxon>Streptophyta</taxon>
        <taxon>Embryophyta</taxon>
        <taxon>Tracheophyta</taxon>
        <taxon>Spermatophyta</taxon>
        <taxon>Magnoliopsida</taxon>
        <taxon>eudicotyledons</taxon>
        <taxon>Gunneridae</taxon>
        <taxon>Pentapetalae</taxon>
        <taxon>Saxifragales</taxon>
        <taxon>Crassulaceae</taxon>
        <taxon>Kalanchoe</taxon>
    </lineage>
</organism>
<dbReference type="AlphaFoldDB" id="A0A7N0ULL7"/>
<dbReference type="EnsemblPlants" id="Kaladp0073s0139.1.v1.1">
    <property type="protein sequence ID" value="Kaladp0073s0139.1.v1.1"/>
    <property type="gene ID" value="Kaladp0073s0139.v1.1"/>
</dbReference>
<dbReference type="PANTHER" id="PTHR10943">
    <property type="entry name" value="26S PROTEASOME NON-ATPASE REGULATORY SUBUNIT"/>
    <property type="match status" value="1"/>
</dbReference>
<evidence type="ECO:0000256" key="1">
    <source>
        <dbReference type="ARBA" id="ARBA00022737"/>
    </source>
</evidence>
<dbReference type="GO" id="GO:0005634">
    <property type="term" value="C:nucleus"/>
    <property type="evidence" value="ECO:0007669"/>
    <property type="project" value="TreeGrafter"/>
</dbReference>
<keyword evidence="1" id="KW-0677">Repeat</keyword>
<dbReference type="Gramene" id="Kaladp0073s0139.1.v1.1">
    <property type="protein sequence ID" value="Kaladp0073s0139.1.v1.1"/>
    <property type="gene ID" value="Kaladp0073s0139.v1.1"/>
</dbReference>
<dbReference type="OMA" id="DFWLACT"/>
<dbReference type="GO" id="GO:0034515">
    <property type="term" value="C:proteasome storage granule"/>
    <property type="evidence" value="ECO:0007669"/>
    <property type="project" value="TreeGrafter"/>
</dbReference>
<dbReference type="InterPro" id="IPR041433">
    <property type="entry name" value="RPN1_C"/>
</dbReference>
<dbReference type="InterPro" id="IPR011989">
    <property type="entry name" value="ARM-like"/>
</dbReference>
<dbReference type="GO" id="GO:0043161">
    <property type="term" value="P:proteasome-mediated ubiquitin-dependent protein catabolic process"/>
    <property type="evidence" value="ECO:0007669"/>
    <property type="project" value="TreeGrafter"/>
</dbReference>
<accession>A0A7N0ULL7</accession>
<name>A0A7N0ULL7_KALFE</name>
<dbReference type="GO" id="GO:0008540">
    <property type="term" value="C:proteasome regulatory particle, base subcomplex"/>
    <property type="evidence" value="ECO:0007669"/>
    <property type="project" value="TreeGrafter"/>
</dbReference>
<reference evidence="3" key="1">
    <citation type="submission" date="2021-01" db="UniProtKB">
        <authorList>
            <consortium name="EnsemblPlants"/>
        </authorList>
    </citation>
    <scope>IDENTIFICATION</scope>
</reference>
<evidence type="ECO:0000313" key="3">
    <source>
        <dbReference type="EnsemblPlants" id="Kaladp0073s0139.1.v1.1"/>
    </source>
</evidence>
<sequence length="179" mass="19759">MHFRDSRRLGQEGICLFKFEGINSFICLLKVRIGQGLVHLGKGLLTLNPYHSDRFLLSPTALAGIVAVLHTCLDMKAIILGKYHYVLYLLVLAMQPRMLLTVDENLKPLPVPVRVGQAVDVVGQAGRPKTITGFQTHTTPVLLAAGDRAELATEKYIPLSPILEGFVILKENPDYGEDN</sequence>